<keyword evidence="4 9" id="KW-0645">Protease</keyword>
<reference evidence="11 12" key="1">
    <citation type="submission" date="2012-08" db="EMBL/GenBank/DDBJ databases">
        <title>Whole genome shotgun sequence of Kineosphaera limosa NBRC 100340.</title>
        <authorList>
            <person name="Yoshida I."/>
            <person name="Isaki S."/>
            <person name="Hosoyama A."/>
            <person name="Tsuchikane K."/>
            <person name="Katsumata H."/>
            <person name="Ando Y."/>
            <person name="Ohji S."/>
            <person name="Hamada M."/>
            <person name="Tamura T."/>
            <person name="Yamazoe A."/>
            <person name="Yamazaki S."/>
            <person name="Fujita N."/>
        </authorList>
    </citation>
    <scope>NUCLEOTIDE SEQUENCE [LARGE SCALE GENOMIC DNA]</scope>
    <source>
        <strain evidence="11 12">NBRC 100340</strain>
    </source>
</reference>
<evidence type="ECO:0000256" key="4">
    <source>
        <dbReference type="ARBA" id="ARBA00022670"/>
    </source>
</evidence>
<protein>
    <recommendedName>
        <fullName evidence="10">M18 family aminopeptidase</fullName>
        <ecNumber evidence="10">3.4.11.-</ecNumber>
    </recommendedName>
</protein>
<dbReference type="Gene3D" id="2.30.250.10">
    <property type="entry name" value="Aminopeptidase i, Domain 2"/>
    <property type="match status" value="1"/>
</dbReference>
<accession>K6VPY2</accession>
<evidence type="ECO:0000256" key="6">
    <source>
        <dbReference type="ARBA" id="ARBA00022801"/>
    </source>
</evidence>
<dbReference type="SUPFAM" id="SSF53187">
    <property type="entry name" value="Zn-dependent exopeptidases"/>
    <property type="match status" value="1"/>
</dbReference>
<evidence type="ECO:0000256" key="9">
    <source>
        <dbReference type="RuleBase" id="RU004386"/>
    </source>
</evidence>
<dbReference type="CDD" id="cd05658">
    <property type="entry name" value="M18_DAP"/>
    <property type="match status" value="1"/>
</dbReference>
<dbReference type="GO" id="GO:0008237">
    <property type="term" value="F:metallopeptidase activity"/>
    <property type="evidence" value="ECO:0007669"/>
    <property type="project" value="UniProtKB-KW"/>
</dbReference>
<dbReference type="InterPro" id="IPR001948">
    <property type="entry name" value="Peptidase_M18"/>
</dbReference>
<dbReference type="GO" id="GO:0008270">
    <property type="term" value="F:zinc ion binding"/>
    <property type="evidence" value="ECO:0007669"/>
    <property type="project" value="InterPro"/>
</dbReference>
<dbReference type="EC" id="3.4.11.-" evidence="10"/>
<dbReference type="NCBIfam" id="NF002759">
    <property type="entry name" value="PRK02813.1"/>
    <property type="match status" value="1"/>
</dbReference>
<evidence type="ECO:0000256" key="3">
    <source>
        <dbReference type="ARBA" id="ARBA00022438"/>
    </source>
</evidence>
<evidence type="ECO:0000256" key="1">
    <source>
        <dbReference type="ARBA" id="ARBA00001947"/>
    </source>
</evidence>
<sequence length="447" mass="47176">MPTPTSLELDVDGHAADLCAFIDASPTPFHAVQEAARRLTDAGFTELAERDAWPREPGRYFVRREGTIAAWSTAAAAGASTGPATGFRVLGGHTDSPNLRIKPNADVRTLGWDQLGVEVYGGPLITTWLDRDLGLAGRVAVRDADEPTGVRMCLVQVSEPLLRVAHLAIHLDRSIADEGVRLNPQQHLAPIWGATGGAPTLAEYLAGLLDVEPNDVLAHDLMMFDLTPSGRLGHARDLIAAPRLDNQATCYAGVRALIDADTAMAGGGSHIPLLVLFDHEEIGSMTNRGGFSEFLPGLLERVVLTQGGDREDLHRALADSLVCSADMAHATHPNYTERHEPSHRIAVNAGPVLKVNVKGRYASDAPGAAAFALACEQAGVPLQRFVVRSDMPCGSTIGPMTAALTGVVTVDVGAPMLSMHSARELCGVADPAMYVAALTAMLAPAAV</sequence>
<gene>
    <name evidence="11" type="ORF">KILIM_120_00030</name>
</gene>
<dbReference type="OrthoDB" id="5288740at2"/>
<dbReference type="STRING" id="1184609.KILIM_120_00030"/>
<comment type="similarity">
    <text evidence="2 9">Belongs to the peptidase M18 family.</text>
</comment>
<dbReference type="eggNOG" id="COG1362">
    <property type="taxonomic scope" value="Bacteria"/>
</dbReference>
<dbReference type="AlphaFoldDB" id="K6VPY2"/>
<dbReference type="SUPFAM" id="SSF101821">
    <property type="entry name" value="Aminopeptidase/glucanase lid domain"/>
    <property type="match status" value="1"/>
</dbReference>
<dbReference type="RefSeq" id="WP_006594800.1">
    <property type="nucleotide sequence ID" value="NZ_BAHD01000120.1"/>
</dbReference>
<evidence type="ECO:0000256" key="10">
    <source>
        <dbReference type="RuleBase" id="RU004387"/>
    </source>
</evidence>
<dbReference type="PANTHER" id="PTHR28570">
    <property type="entry name" value="ASPARTYL AMINOPEPTIDASE"/>
    <property type="match status" value="1"/>
</dbReference>
<keyword evidence="5 9" id="KW-0479">Metal-binding</keyword>
<comment type="cofactor">
    <cofactor evidence="1 10">
        <name>Zn(2+)</name>
        <dbReference type="ChEBI" id="CHEBI:29105"/>
    </cofactor>
</comment>
<evidence type="ECO:0000256" key="7">
    <source>
        <dbReference type="ARBA" id="ARBA00022833"/>
    </source>
</evidence>
<evidence type="ECO:0000256" key="2">
    <source>
        <dbReference type="ARBA" id="ARBA00008290"/>
    </source>
</evidence>
<dbReference type="GO" id="GO:0004177">
    <property type="term" value="F:aminopeptidase activity"/>
    <property type="evidence" value="ECO:0007669"/>
    <property type="project" value="UniProtKB-KW"/>
</dbReference>
<keyword evidence="7 9" id="KW-0862">Zinc</keyword>
<dbReference type="EMBL" id="BAHD01000120">
    <property type="protein sequence ID" value="GAB98268.1"/>
    <property type="molecule type" value="Genomic_DNA"/>
</dbReference>
<dbReference type="GO" id="GO:0006508">
    <property type="term" value="P:proteolysis"/>
    <property type="evidence" value="ECO:0007669"/>
    <property type="project" value="UniProtKB-KW"/>
</dbReference>
<dbReference type="PRINTS" id="PR00932">
    <property type="entry name" value="AMINO1PTASE"/>
</dbReference>
<keyword evidence="12" id="KW-1185">Reference proteome</keyword>
<keyword evidence="3 9" id="KW-0031">Aminopeptidase</keyword>
<name>K6VPY2_9MICO</name>
<organism evidence="11 12">
    <name type="scientific">Kineosphaera limosa NBRC 100340</name>
    <dbReference type="NCBI Taxonomy" id="1184609"/>
    <lineage>
        <taxon>Bacteria</taxon>
        <taxon>Bacillati</taxon>
        <taxon>Actinomycetota</taxon>
        <taxon>Actinomycetes</taxon>
        <taxon>Micrococcales</taxon>
        <taxon>Dermatophilaceae</taxon>
        <taxon>Kineosphaera</taxon>
    </lineage>
</organism>
<evidence type="ECO:0000256" key="8">
    <source>
        <dbReference type="ARBA" id="ARBA00023049"/>
    </source>
</evidence>
<evidence type="ECO:0000313" key="11">
    <source>
        <dbReference type="EMBL" id="GAB98268.1"/>
    </source>
</evidence>
<dbReference type="GO" id="GO:0005737">
    <property type="term" value="C:cytoplasm"/>
    <property type="evidence" value="ECO:0007669"/>
    <property type="project" value="UniProtKB-ARBA"/>
</dbReference>
<keyword evidence="6 9" id="KW-0378">Hydrolase</keyword>
<dbReference type="Proteomes" id="UP000008366">
    <property type="component" value="Unassembled WGS sequence"/>
</dbReference>
<dbReference type="PANTHER" id="PTHR28570:SF3">
    <property type="entry name" value="ASPARTYL AMINOPEPTIDASE"/>
    <property type="match status" value="1"/>
</dbReference>
<evidence type="ECO:0000256" key="5">
    <source>
        <dbReference type="ARBA" id="ARBA00022723"/>
    </source>
</evidence>
<comment type="caution">
    <text evidence="11">The sequence shown here is derived from an EMBL/GenBank/DDBJ whole genome shotgun (WGS) entry which is preliminary data.</text>
</comment>
<dbReference type="Gene3D" id="3.40.630.10">
    <property type="entry name" value="Zn peptidases"/>
    <property type="match status" value="1"/>
</dbReference>
<dbReference type="Pfam" id="PF02127">
    <property type="entry name" value="Peptidase_M18"/>
    <property type="match status" value="1"/>
</dbReference>
<evidence type="ECO:0000313" key="12">
    <source>
        <dbReference type="Proteomes" id="UP000008366"/>
    </source>
</evidence>
<proteinExistence type="inferred from homology"/>
<keyword evidence="8 9" id="KW-0482">Metalloprotease</keyword>
<dbReference type="InterPro" id="IPR023358">
    <property type="entry name" value="Peptidase_M18_dom2"/>
</dbReference>